<organism evidence="2 3">
    <name type="scientific">Actinoplanes cyaneus</name>
    <dbReference type="NCBI Taxonomy" id="52696"/>
    <lineage>
        <taxon>Bacteria</taxon>
        <taxon>Bacillati</taxon>
        <taxon>Actinomycetota</taxon>
        <taxon>Actinomycetes</taxon>
        <taxon>Micromonosporales</taxon>
        <taxon>Micromonosporaceae</taxon>
        <taxon>Actinoplanes</taxon>
    </lineage>
</organism>
<feature type="domain" description="DUF4440" evidence="1">
    <location>
        <begin position="31"/>
        <end position="138"/>
    </location>
</feature>
<protein>
    <recommendedName>
        <fullName evidence="1">DUF4440 domain-containing protein</fullName>
    </recommendedName>
</protein>
<comment type="caution">
    <text evidence="2">The sequence shown here is derived from an EMBL/GenBank/DDBJ whole genome shotgun (WGS) entry which is preliminary data.</text>
</comment>
<sequence>MRFCLRQMGEGCGPEPSYAGPVNENELTAALLAAERQLQDAQRNGDTGELGRLLHDRLIAIGPDGARYTKGDDLAAYRSGSSVIETLTQESLEHLLVGTTGVTFVVCAVTGTFGGAPMSARLRYTRTWSHSEDAGWQIVAAHLAIL</sequence>
<dbReference type="Gene3D" id="3.10.450.50">
    <property type="match status" value="1"/>
</dbReference>
<evidence type="ECO:0000313" key="2">
    <source>
        <dbReference type="EMBL" id="GID68265.1"/>
    </source>
</evidence>
<evidence type="ECO:0000313" key="3">
    <source>
        <dbReference type="Proteomes" id="UP000619479"/>
    </source>
</evidence>
<dbReference type="InterPro" id="IPR032710">
    <property type="entry name" value="NTF2-like_dom_sf"/>
</dbReference>
<reference evidence="2" key="1">
    <citation type="submission" date="2021-01" db="EMBL/GenBank/DDBJ databases">
        <title>Whole genome shotgun sequence of Actinoplanes cyaneus NBRC 14990.</title>
        <authorList>
            <person name="Komaki H."/>
            <person name="Tamura T."/>
        </authorList>
    </citation>
    <scope>NUCLEOTIDE SEQUENCE</scope>
    <source>
        <strain evidence="2">NBRC 14990</strain>
    </source>
</reference>
<keyword evidence="3" id="KW-1185">Reference proteome</keyword>
<dbReference type="EMBL" id="BOMH01000045">
    <property type="protein sequence ID" value="GID68265.1"/>
    <property type="molecule type" value="Genomic_DNA"/>
</dbReference>
<name>A0A919ILJ4_9ACTN</name>
<proteinExistence type="predicted"/>
<accession>A0A919ILJ4</accession>
<dbReference type="AlphaFoldDB" id="A0A919ILJ4"/>
<evidence type="ECO:0000259" key="1">
    <source>
        <dbReference type="Pfam" id="PF14534"/>
    </source>
</evidence>
<dbReference type="Proteomes" id="UP000619479">
    <property type="component" value="Unassembled WGS sequence"/>
</dbReference>
<dbReference type="SUPFAM" id="SSF54427">
    <property type="entry name" value="NTF2-like"/>
    <property type="match status" value="1"/>
</dbReference>
<dbReference type="Pfam" id="PF14534">
    <property type="entry name" value="DUF4440"/>
    <property type="match status" value="1"/>
</dbReference>
<gene>
    <name evidence="2" type="ORF">Acy02nite_61460</name>
</gene>
<dbReference type="InterPro" id="IPR027843">
    <property type="entry name" value="DUF4440"/>
</dbReference>